<dbReference type="SUPFAM" id="SSF51126">
    <property type="entry name" value="Pectin lyase-like"/>
    <property type="match status" value="2"/>
</dbReference>
<reference evidence="4" key="1">
    <citation type="submission" date="2016-05" db="EMBL/GenBank/DDBJ databases">
        <title>Polynucleobacter sp. QLW-P1FAT50C-4 genome.</title>
        <authorList>
            <person name="Hahn M.W."/>
        </authorList>
    </citation>
    <scope>NUCLEOTIDE SEQUENCE [LARGE SCALE GENOMIC DNA]</scope>
    <source>
        <strain evidence="4">QLW-P1FAT50C-4</strain>
    </source>
</reference>
<dbReference type="Proteomes" id="UP000078463">
    <property type="component" value="Chromosome"/>
</dbReference>
<sequence length="1519" mass="148979">MEITGSGSIVSSSIPIGVSSSSTGLNLGGITVDSGGLLQYTGSTGTSAGISYVYNPTGAPSPRNYAGAINLNGDLTSSQRGIYVNGFVLDSVSIGSGSTLTAGGFGMFLADSSGVTGNVTNNGTISSGSYSISIGGASSGVVASYIEGGITNSGTITSSNGVAINNAGDITGAITNSATGILNGAINISGTATGGIDNFGIINHTNNPDSYAINITGSVGGGITNESSGVINGTVYANTVTALTLDNSGQINGPVTFNATPGTINLNGAAGTITGAVTGSNTTVNAVGTFSTANTFNVKTFNVNAGGSLTLNDDVTLVTGNTFTNAGNLTVVAAKSPTITGNYAQSGTYTLEIASTTSYSILNITGGASFSGAYDFTLLPSSTLVADNLYQGILRSNSLAGFTTQTYTQSLGGTSYTYQVLQDATNAGWLDLCYSPIAGSCTGGSGKPDIVVAGNSDGTNIASSIVSGVSPNFNNRFDGGTLLVDVANTYGGNFTITTNGGLINANGLASTFTGVFSDDASGVPGSLSITNSAASNGTVTLTGTNTYTGTTTIDTGATLALSGTGSIATSRGVVDNGSFDISATTSGASITTLSGNGQALLGAQTLTITNGASNGAGSGTFDGVISGTGGVTLTGGTQTLTGTNTYTGATTISGTASANKATLALTGTGSIATSSGVNLTGYANFDISGTTAGATIQSLADVGIENTVFLGAQNLTLSNASGTYSGVIADGSADGSSSATGGSVTVAAGTQTLTGTNTYTGTTTIDTGATLALSGTGSIATSRGVVDNGSFDISATTSGASITTLSGNGQALLGAQTLTITNGASNGAGSGTFDGVISGTGGVTLTGGTQTLTGTNTYTGATTISGTASANKATLALTGTGSIATSSGVNLTGYANFDISGTTAGATIQSLADVGIENTVFLGAQNLTLSNASGTYSGVIADGSADGSSSATGGSVTVAAGTQTLTGTNTYTGTTTIDTGATLALSGTGSIATSRGVVDNGSFDISATTSGTSITTLSGNGQALLGAQTLTITNGASNGAGSGTFDGVISGTGGVTLTGGTQTLTGTNTYTGATTINPAATLALSGNGSITTSSTVNNTGKFDVTAKTGNVALGGTYTQTSSGTLLMTISPNNNQQVNVAGAVTVAGTLNLAASGGTYRVGRYTLMTGNGVSGTFGTFSSNLSSVTPLRYSLAYDPNDVYLVLGPATADSQQSLVNTANALQPIFTLQNTVLANSFTYDCPVFDIHNICVSAGGRNTAVQASNGLNNTSGLLIAAYRLDDNTRIGAYADQNLSVANAPSGVKLGNNSPLIGVFGVWAEDVANGTGWEAKVAAAYGKKNATVTRQVVGSSEPGSGGSALISQGAQIIGKYGFGVTDNTVVSPYLGMRYTQNNMGGYTEQSTASVYAPMTFGAVNTNATTALAGVGASYKGIPATTFFASAGIESDTKTSNGSYLGTNPDLGTLTTINFNPNPVKTRPTATVGAYYDVEKNQRIGVTGIYRQEPFKSVSTTTAMVTYTVGF</sequence>
<dbReference type="InterPro" id="IPR036709">
    <property type="entry name" value="Autotransporte_beta_dom_sf"/>
</dbReference>
<dbReference type="KEGG" id="pwu:A8O14_05890"/>
<accession>A0A191UFD5</accession>
<dbReference type="EMBL" id="CP015922">
    <property type="protein sequence ID" value="ANI99652.1"/>
    <property type="molecule type" value="Genomic_DNA"/>
</dbReference>
<dbReference type="InterPro" id="IPR013425">
    <property type="entry name" value="Autotrns_rpt"/>
</dbReference>
<organism evidence="3 4">
    <name type="scientific">Polynucleobacter wuianus</name>
    <dbReference type="NCBI Taxonomy" id="1743168"/>
    <lineage>
        <taxon>Bacteria</taxon>
        <taxon>Pseudomonadati</taxon>
        <taxon>Pseudomonadota</taxon>
        <taxon>Betaproteobacteria</taxon>
        <taxon>Burkholderiales</taxon>
        <taxon>Burkholderiaceae</taxon>
        <taxon>Polynucleobacter</taxon>
    </lineage>
</organism>
<dbReference type="InterPro" id="IPR005546">
    <property type="entry name" value="Autotransporte_beta"/>
</dbReference>
<dbReference type="PROSITE" id="PS51208">
    <property type="entry name" value="AUTOTRANSPORTER"/>
    <property type="match status" value="1"/>
</dbReference>
<evidence type="ECO:0000256" key="1">
    <source>
        <dbReference type="ARBA" id="ARBA00022729"/>
    </source>
</evidence>
<evidence type="ECO:0000313" key="3">
    <source>
        <dbReference type="EMBL" id="ANI99652.1"/>
    </source>
</evidence>
<proteinExistence type="predicted"/>
<evidence type="ECO:0000259" key="2">
    <source>
        <dbReference type="PROSITE" id="PS51208"/>
    </source>
</evidence>
<evidence type="ECO:0000313" key="4">
    <source>
        <dbReference type="Proteomes" id="UP000078463"/>
    </source>
</evidence>
<dbReference type="SUPFAM" id="SSF103515">
    <property type="entry name" value="Autotransporter"/>
    <property type="match status" value="1"/>
</dbReference>
<name>A0A191UFD5_9BURK</name>
<dbReference type="STRING" id="1743168.A8O14_05890"/>
<feature type="domain" description="Autotransporter" evidence="2">
    <location>
        <begin position="1241"/>
        <end position="1519"/>
    </location>
</feature>
<dbReference type="Pfam" id="PF12951">
    <property type="entry name" value="PATR"/>
    <property type="match status" value="6"/>
</dbReference>
<dbReference type="InterPro" id="IPR011050">
    <property type="entry name" value="Pectin_lyase_fold/virulence"/>
</dbReference>
<protein>
    <recommendedName>
        <fullName evidence="2">Autotransporter domain-containing protein</fullName>
    </recommendedName>
</protein>
<keyword evidence="4" id="KW-1185">Reference proteome</keyword>
<gene>
    <name evidence="3" type="ORF">A8O14_05890</name>
</gene>
<keyword evidence="1" id="KW-0732">Signal</keyword>